<keyword evidence="3" id="KW-0964">Secreted</keyword>
<sequence>MTKLKLIGLVTAAAITFSTTGLSVKAYVADSTSQSNEEILSIQTNIDLAIANDEKLLEMLKKNGTIPKDATSEEADKILREYLSENENPDTKNTIQSDVKALQGLKGYGKEAIKRGLLQDSTNKEKKKKKNEPQTTWDGSVTKDKALVLLIEFPDLLHNTLTSKDTEMYYKDYNTSHFQDMIFGNNGYVGPNGENLVSLKQYYDEQSGKSYDVEGNVLGWYKAKHPAAYYGADSGSNKNVKIRELIQEGLIDASKDVNLKDYDLKDPYDLDGDGDLNEPDGIIDHLMVIHSGMGQEAGGGVIGTDSIWSHSGKVTEIVNGSSSPWKIPDTNMSAYPYTVMPEDGAAGVFAHEFGHDLGLPDEYDTEYTGQGEPIGYWSIMSSGSWAGTIPGTEPVGFSPYAKQFFQKTYGGNWLHGNTVDLSELTTKGKKYTLDASSIKAENNDVVKVTLPKKSTVITKPFSGKYLYFSGKGNNLDNSISTAIDLTTGAAATFSFKAWYDIEKDWDYGSVLVQVDGSDTWTSIPGNITTTSNPNKQNPGNGITGKSNGWVDASFDLNEYIGKKIKLKINYWTDVAAEMPGLYVDDIRLNIDGKDSFFDDAETTTNLEMDGFDKNDGNKLTDHYYLIELRNHSGVDKGLNHIKRGSSFMSYEPGLLIWYADELYSDNWTGVHPGYGYLSIIDGDQKLLKWSDGSVAATKYQMHDATFSTNKDENMFIDYSSEVKPLTLTDEANSKNPTFEDGKTYINKEIPDAGVVLPQYNIKVNVIDQTDDSKEGNIVIKLK</sequence>
<dbReference type="InterPro" id="IPR048665">
    <property type="entry name" value="InhA-like_VEG"/>
</dbReference>
<evidence type="ECO:0000259" key="12">
    <source>
        <dbReference type="Pfam" id="PF20774"/>
    </source>
</evidence>
<reference evidence="13 14" key="1">
    <citation type="submission" date="2016-05" db="EMBL/GenBank/DDBJ databases">
        <title>Microbial solvent formation.</title>
        <authorList>
            <person name="Poehlein A."/>
            <person name="Montoya Solano J.D."/>
            <person name="Flitsch S."/>
            <person name="Krabben P."/>
            <person name="Duerre P."/>
            <person name="Daniel R."/>
        </authorList>
    </citation>
    <scope>NUCLEOTIDE SEQUENCE [LARGE SCALE GENOMIC DNA]</scope>
    <source>
        <strain evidence="13 14">DSM 2619</strain>
    </source>
</reference>
<dbReference type="GO" id="GO:0008237">
    <property type="term" value="F:metallopeptidase activity"/>
    <property type="evidence" value="ECO:0007669"/>
    <property type="project" value="UniProtKB-KW"/>
</dbReference>
<keyword evidence="8" id="KW-0862">Zinc</keyword>
<dbReference type="PIRSF" id="PIRSF007519">
    <property type="entry name" value="Protease_InhA"/>
    <property type="match status" value="1"/>
</dbReference>
<evidence type="ECO:0000259" key="11">
    <source>
        <dbReference type="Pfam" id="PF05547"/>
    </source>
</evidence>
<dbReference type="STRING" id="29367.CLPUN_31710"/>
<evidence type="ECO:0000256" key="1">
    <source>
        <dbReference type="ARBA" id="ARBA00001947"/>
    </source>
</evidence>
<dbReference type="SUPFAM" id="SSF55486">
    <property type="entry name" value="Metalloproteases ('zincins'), catalytic domain"/>
    <property type="match status" value="1"/>
</dbReference>
<evidence type="ECO:0000256" key="4">
    <source>
        <dbReference type="ARBA" id="ARBA00022670"/>
    </source>
</evidence>
<dbReference type="AlphaFoldDB" id="A0A1S8TCZ6"/>
<comment type="caution">
    <text evidence="13">The sequence shown here is derived from an EMBL/GenBank/DDBJ whole genome shotgun (WGS) entry which is preliminary data.</text>
</comment>
<evidence type="ECO:0000313" key="13">
    <source>
        <dbReference type="EMBL" id="OOM75608.1"/>
    </source>
</evidence>
<dbReference type="Pfam" id="PF20774">
    <property type="entry name" value="InhA-like_VEG"/>
    <property type="match status" value="1"/>
</dbReference>
<comment type="subcellular location">
    <subcellularLocation>
        <location evidence="2">Secreted</location>
    </subcellularLocation>
</comment>
<evidence type="ECO:0000256" key="9">
    <source>
        <dbReference type="ARBA" id="ARBA00023049"/>
    </source>
</evidence>
<feature type="region of interest" description="Disordered" evidence="10">
    <location>
        <begin position="116"/>
        <end position="137"/>
    </location>
</feature>
<dbReference type="Pfam" id="PF05547">
    <property type="entry name" value="Peptidase_M6"/>
    <property type="match status" value="1"/>
</dbReference>
<keyword evidence="14" id="KW-1185">Reference proteome</keyword>
<evidence type="ECO:0000256" key="7">
    <source>
        <dbReference type="ARBA" id="ARBA00022801"/>
    </source>
</evidence>
<dbReference type="PANTHER" id="PTHR13062:SF12">
    <property type="entry name" value="ALPHA-2-MACROGLOBULIN DOMAIN-CONTAINING PROTEIN"/>
    <property type="match status" value="1"/>
</dbReference>
<dbReference type="OrthoDB" id="275270at2"/>
<accession>A0A1S8TCZ6</accession>
<dbReference type="GO" id="GO:0046872">
    <property type="term" value="F:metal ion binding"/>
    <property type="evidence" value="ECO:0007669"/>
    <property type="project" value="UniProtKB-KW"/>
</dbReference>
<dbReference type="Proteomes" id="UP000190890">
    <property type="component" value="Unassembled WGS sequence"/>
</dbReference>
<dbReference type="EMBL" id="LZZM01000183">
    <property type="protein sequence ID" value="OOM75608.1"/>
    <property type="molecule type" value="Genomic_DNA"/>
</dbReference>
<keyword evidence="4" id="KW-0645">Protease</keyword>
<keyword evidence="9" id="KW-0482">Metalloprotease</keyword>
<evidence type="ECO:0000256" key="2">
    <source>
        <dbReference type="ARBA" id="ARBA00004613"/>
    </source>
</evidence>
<dbReference type="EC" id="3.4.24.-" evidence="13"/>
<evidence type="ECO:0000256" key="5">
    <source>
        <dbReference type="ARBA" id="ARBA00022723"/>
    </source>
</evidence>
<gene>
    <name evidence="13" type="primary">ina</name>
    <name evidence="13" type="ORF">CLPUN_31710</name>
</gene>
<feature type="domain" description="Peptidase M6-like" evidence="11">
    <location>
        <begin position="133"/>
        <end position="414"/>
    </location>
</feature>
<dbReference type="InterPro" id="IPR008757">
    <property type="entry name" value="Peptidase_M6-like_domain"/>
</dbReference>
<dbReference type="InterPro" id="IPR012300">
    <property type="entry name" value="Pept_M6_InhA"/>
</dbReference>
<evidence type="ECO:0000313" key="14">
    <source>
        <dbReference type="Proteomes" id="UP000190890"/>
    </source>
</evidence>
<keyword evidence="7 13" id="KW-0378">Hydrolase</keyword>
<dbReference type="Pfam" id="PF20773">
    <property type="entry name" value="InhA-like_MAM"/>
    <property type="match status" value="1"/>
</dbReference>
<evidence type="ECO:0000256" key="10">
    <source>
        <dbReference type="SAM" id="MobiDB-lite"/>
    </source>
</evidence>
<dbReference type="GO" id="GO:0005576">
    <property type="term" value="C:extracellular region"/>
    <property type="evidence" value="ECO:0007669"/>
    <property type="project" value="UniProtKB-SubCell"/>
</dbReference>
<proteinExistence type="predicted"/>
<evidence type="ECO:0000256" key="8">
    <source>
        <dbReference type="ARBA" id="ARBA00022833"/>
    </source>
</evidence>
<dbReference type="PANTHER" id="PTHR13062">
    <property type="entry name" value="COLLAGENASE"/>
    <property type="match status" value="1"/>
</dbReference>
<evidence type="ECO:0000256" key="6">
    <source>
        <dbReference type="ARBA" id="ARBA00022729"/>
    </source>
</evidence>
<dbReference type="RefSeq" id="WP_077848238.1">
    <property type="nucleotide sequence ID" value="NZ_LZZM01000183.1"/>
</dbReference>
<name>A0A1S8TCZ6_9CLOT</name>
<keyword evidence="6" id="KW-0732">Signal</keyword>
<comment type="cofactor">
    <cofactor evidence="1">
        <name>Zn(2+)</name>
        <dbReference type="ChEBI" id="CHEBI:29105"/>
    </cofactor>
</comment>
<dbReference type="NCBIfam" id="TIGR03296">
    <property type="entry name" value="M6dom_TIGR03296"/>
    <property type="match status" value="1"/>
</dbReference>
<dbReference type="GO" id="GO:0006508">
    <property type="term" value="P:proteolysis"/>
    <property type="evidence" value="ECO:0007669"/>
    <property type="project" value="UniProtKB-KW"/>
</dbReference>
<evidence type="ECO:0000256" key="3">
    <source>
        <dbReference type="ARBA" id="ARBA00022525"/>
    </source>
</evidence>
<organism evidence="13 14">
    <name type="scientific">Clostridium puniceum</name>
    <dbReference type="NCBI Taxonomy" id="29367"/>
    <lineage>
        <taxon>Bacteria</taxon>
        <taxon>Bacillati</taxon>
        <taxon>Bacillota</taxon>
        <taxon>Clostridia</taxon>
        <taxon>Eubacteriales</taxon>
        <taxon>Clostridiaceae</taxon>
        <taxon>Clostridium</taxon>
    </lineage>
</organism>
<keyword evidence="5" id="KW-0479">Metal-binding</keyword>
<protein>
    <submittedName>
        <fullName evidence="13">Immune inhibitor A</fullName>
        <ecNumber evidence="13">3.4.24.-</ecNumber>
    </submittedName>
</protein>
<feature type="domain" description="Immune inhibitor A-like metallopeptidase VEG" evidence="12">
    <location>
        <begin position="618"/>
        <end position="777"/>
    </location>
</feature>